<accession>A0A4Q7MS40</accession>
<protein>
    <submittedName>
        <fullName evidence="1">Aminoglycoside 6-adenylyltransferase</fullName>
    </submittedName>
</protein>
<dbReference type="AlphaFoldDB" id="A0A4Q7MS40"/>
<dbReference type="RefSeq" id="WP_130541135.1">
    <property type="nucleotide sequence ID" value="NZ_CP042431.1"/>
</dbReference>
<dbReference type="Gene3D" id="3.30.460.10">
    <property type="entry name" value="Beta Polymerase, domain 2"/>
    <property type="match status" value="1"/>
</dbReference>
<dbReference type="EMBL" id="SGXA01000002">
    <property type="protein sequence ID" value="RZS70679.1"/>
    <property type="molecule type" value="Genomic_DNA"/>
</dbReference>
<sequence>MTNDRRASQLNEVILWATAQPNIRAALLTSSLTNPIAPVDAFSDLDIDLVVDNYEEFLQDDSWISNFGSIITTIVEGEEPFDGRCSSRMVLYEDYSKIDFLIFSVNKFREEVTMSPLHEDWDIGYKVLVDKDGLTTNMPSPTHSAFNIQKPDEEKFLWVLNNYWWDMTYVAKCLARDELYYAKFMSEQIMRFEHQQVLLEWYIGSQHNWNVTTNKYGRLFKKYLSAEMWQRATATFAGADLEDNWRALFAYAELGREIGQYLSSHLGYPYPSELDRKITAYLLHARAGGLK</sequence>
<gene>
    <name evidence="1" type="ORF">EV199_2572</name>
</gene>
<comment type="caution">
    <text evidence="1">The sequence shown here is derived from an EMBL/GenBank/DDBJ whole genome shotgun (WGS) entry which is preliminary data.</text>
</comment>
<evidence type="ECO:0000313" key="2">
    <source>
        <dbReference type="Proteomes" id="UP000293874"/>
    </source>
</evidence>
<dbReference type="InterPro" id="IPR007530">
    <property type="entry name" value="Aminoglycoside_adenylylTfrase"/>
</dbReference>
<keyword evidence="1" id="KW-0548">Nucleotidyltransferase</keyword>
<proteinExistence type="predicted"/>
<keyword evidence="1" id="KW-0808">Transferase</keyword>
<dbReference type="SUPFAM" id="SSF81301">
    <property type="entry name" value="Nucleotidyltransferase"/>
    <property type="match status" value="1"/>
</dbReference>
<dbReference type="Proteomes" id="UP000293874">
    <property type="component" value="Unassembled WGS sequence"/>
</dbReference>
<organism evidence="1 2">
    <name type="scientific">Pseudobacter ginsenosidimutans</name>
    <dbReference type="NCBI Taxonomy" id="661488"/>
    <lineage>
        <taxon>Bacteria</taxon>
        <taxon>Pseudomonadati</taxon>
        <taxon>Bacteroidota</taxon>
        <taxon>Chitinophagia</taxon>
        <taxon>Chitinophagales</taxon>
        <taxon>Chitinophagaceae</taxon>
        <taxon>Pseudobacter</taxon>
    </lineage>
</organism>
<name>A0A4Q7MS40_9BACT</name>
<reference evidence="1 2" key="1">
    <citation type="submission" date="2019-02" db="EMBL/GenBank/DDBJ databases">
        <title>Genomic Encyclopedia of Type Strains, Phase IV (KMG-IV): sequencing the most valuable type-strain genomes for metagenomic binning, comparative biology and taxonomic classification.</title>
        <authorList>
            <person name="Goeker M."/>
        </authorList>
    </citation>
    <scope>NUCLEOTIDE SEQUENCE [LARGE SCALE GENOMIC DNA]</scope>
    <source>
        <strain evidence="1 2">DSM 18116</strain>
    </source>
</reference>
<dbReference type="InterPro" id="IPR043519">
    <property type="entry name" value="NT_sf"/>
</dbReference>
<evidence type="ECO:0000313" key="1">
    <source>
        <dbReference type="EMBL" id="RZS70679.1"/>
    </source>
</evidence>
<dbReference type="Gene3D" id="1.20.120.330">
    <property type="entry name" value="Nucleotidyltransferases domain 2"/>
    <property type="match status" value="1"/>
</dbReference>
<dbReference type="GO" id="GO:0016779">
    <property type="term" value="F:nucleotidyltransferase activity"/>
    <property type="evidence" value="ECO:0007669"/>
    <property type="project" value="UniProtKB-KW"/>
</dbReference>
<keyword evidence="2" id="KW-1185">Reference proteome</keyword>
<dbReference type="OrthoDB" id="9776406at2"/>
<dbReference type="SUPFAM" id="SSF81631">
    <property type="entry name" value="PAP/OAS1 substrate-binding domain"/>
    <property type="match status" value="1"/>
</dbReference>
<dbReference type="Pfam" id="PF04439">
    <property type="entry name" value="Adenyl_transf"/>
    <property type="match status" value="1"/>
</dbReference>